<dbReference type="OrthoDB" id="4850044at2"/>
<dbReference type="Proteomes" id="UP000515847">
    <property type="component" value="Chromosome"/>
</dbReference>
<dbReference type="Gene3D" id="3.90.230.10">
    <property type="entry name" value="Creatinase/methionine aminopeptidase superfamily"/>
    <property type="match status" value="1"/>
</dbReference>
<feature type="domain" description="Peptidase M24" evidence="1">
    <location>
        <begin position="144"/>
        <end position="291"/>
    </location>
</feature>
<dbReference type="AlphaFoldDB" id="A0A7G6E4F5"/>
<reference evidence="2 3" key="1">
    <citation type="journal article" date="2019" name="Front. Microbiol.">
        <title>Thermoanaerosceptrum fracticalcis gen. nov. sp. nov., a Novel Fumarate-Fermenting Microorganism From a Deep Fractured Carbonate Aquifer of the US Great Basin.</title>
        <authorList>
            <person name="Hamilton-Brehm S.D."/>
            <person name="Stewart L.E."/>
            <person name="Zavarin M."/>
            <person name="Caldwell M."/>
            <person name="Lawson P.A."/>
            <person name="Onstott T.C."/>
            <person name="Grzymski J."/>
            <person name="Neveux I."/>
            <person name="Lollar B.S."/>
            <person name="Russell C.E."/>
            <person name="Moser D.P."/>
        </authorList>
    </citation>
    <scope>NUCLEOTIDE SEQUENCE [LARGE SCALE GENOMIC DNA]</scope>
    <source>
        <strain evidence="2 3">DRI-13</strain>
    </source>
</reference>
<dbReference type="InterPro" id="IPR050659">
    <property type="entry name" value="Peptidase_M24B"/>
</dbReference>
<dbReference type="InterPro" id="IPR036005">
    <property type="entry name" value="Creatinase/aminopeptidase-like"/>
</dbReference>
<dbReference type="CDD" id="cd01066">
    <property type="entry name" value="APP_MetAP"/>
    <property type="match status" value="1"/>
</dbReference>
<gene>
    <name evidence="2" type="ORF">BR63_11930</name>
</gene>
<dbReference type="PANTHER" id="PTHR46112">
    <property type="entry name" value="AMINOPEPTIDASE"/>
    <property type="match status" value="1"/>
</dbReference>
<keyword evidence="3" id="KW-1185">Reference proteome</keyword>
<evidence type="ECO:0000313" key="2">
    <source>
        <dbReference type="EMBL" id="QNB46959.1"/>
    </source>
</evidence>
<protein>
    <submittedName>
        <fullName evidence="2">M24 family metallopeptidase</fullName>
    </submittedName>
</protein>
<sequence>MISAQAVMSEVQEKEQKIFKLINDQGLDGLGLFRAVNFTWFTAGGTNRVAFGTERGCAFILILEGKKYMYAPVNEIERIMTEQVPDQDFIPVTFEWYENPLSIMERTIKGKKIGSDLAMAGMEFVGNEVDVLRFTLTPAEILKAREVADICSRELARLCVDIHPGMTEQEMQGMLSGRLLAQGIRTPVLLVGTDERILQHRHPVVTEKKLEKHALFAIVGEKWGIHITLTRSVYFGKLPEVFRERHELVCRVDGAMEAATVAGQTTNAVLERAKERYARFGYPDEWKRHHQGGLIAYAPREFKAPDRNEVIAVNQMYGWNPTLQGTKSEETLLINSEGLPVVLTSVPAWWPKLEMEIQGRRITRPAILET</sequence>
<proteinExistence type="predicted"/>
<dbReference type="PANTHER" id="PTHR46112:SF2">
    <property type="entry name" value="XAA-PRO AMINOPEPTIDASE P-RELATED"/>
    <property type="match status" value="1"/>
</dbReference>
<dbReference type="RefSeq" id="WP_051965443.1">
    <property type="nucleotide sequence ID" value="NZ_CP045798.1"/>
</dbReference>
<dbReference type="InterPro" id="IPR000994">
    <property type="entry name" value="Pept_M24"/>
</dbReference>
<accession>A0A7G6E4F5</accession>
<evidence type="ECO:0000259" key="1">
    <source>
        <dbReference type="Pfam" id="PF00557"/>
    </source>
</evidence>
<dbReference type="SUPFAM" id="SSF55920">
    <property type="entry name" value="Creatinase/aminopeptidase"/>
    <property type="match status" value="1"/>
</dbReference>
<name>A0A7G6E4F5_THEFR</name>
<dbReference type="KEGG" id="tfr:BR63_11930"/>
<evidence type="ECO:0000313" key="3">
    <source>
        <dbReference type="Proteomes" id="UP000515847"/>
    </source>
</evidence>
<dbReference type="Pfam" id="PF00557">
    <property type="entry name" value="Peptidase_M24"/>
    <property type="match status" value="1"/>
</dbReference>
<dbReference type="EMBL" id="CP045798">
    <property type="protein sequence ID" value="QNB46959.1"/>
    <property type="molecule type" value="Genomic_DNA"/>
</dbReference>
<organism evidence="2 3">
    <name type="scientific">Thermanaerosceptrum fracticalcis</name>
    <dbReference type="NCBI Taxonomy" id="1712410"/>
    <lineage>
        <taxon>Bacteria</taxon>
        <taxon>Bacillati</taxon>
        <taxon>Bacillota</taxon>
        <taxon>Clostridia</taxon>
        <taxon>Eubacteriales</taxon>
        <taxon>Peptococcaceae</taxon>
        <taxon>Thermanaerosceptrum</taxon>
    </lineage>
</organism>